<gene>
    <name evidence="2" type="ORF">ZHAS_00009731</name>
</gene>
<evidence type="ECO:0000313" key="3">
    <source>
        <dbReference type="EnsemblMetazoa" id="ASIC009731-PA"/>
    </source>
</evidence>
<proteinExistence type="predicted"/>
<keyword evidence="4" id="KW-1185">Reference proteome</keyword>
<evidence type="ECO:0000313" key="4">
    <source>
        <dbReference type="Proteomes" id="UP000030765"/>
    </source>
</evidence>
<dbReference type="EMBL" id="KE525157">
    <property type="protein sequence ID" value="KFB41885.1"/>
    <property type="molecule type" value="Genomic_DNA"/>
</dbReference>
<dbReference type="EnsemblMetazoa" id="ASIC009731-RA">
    <property type="protein sequence ID" value="ASIC009731-PA"/>
    <property type="gene ID" value="ASIC009731"/>
</dbReference>
<sequence>MPVDRAPAELHPGNTQHNWRSSNVALGPEAPHGQRRRAGRRSAYTHEHTRARARTIKGLEGEPLEPIDRNALTVTLSGTAPREQLLRMLGTRSGLRSLSSRPTRKGPTTIAVSATVWALWALGGQPVDHLTYYFTHFNLKNCQRYQIKV</sequence>
<evidence type="ECO:0000313" key="2">
    <source>
        <dbReference type="EMBL" id="KFB41885.1"/>
    </source>
</evidence>
<organism evidence="2">
    <name type="scientific">Anopheles sinensis</name>
    <name type="common">Mosquito</name>
    <dbReference type="NCBI Taxonomy" id="74873"/>
    <lineage>
        <taxon>Eukaryota</taxon>
        <taxon>Metazoa</taxon>
        <taxon>Ecdysozoa</taxon>
        <taxon>Arthropoda</taxon>
        <taxon>Hexapoda</taxon>
        <taxon>Insecta</taxon>
        <taxon>Pterygota</taxon>
        <taxon>Neoptera</taxon>
        <taxon>Endopterygota</taxon>
        <taxon>Diptera</taxon>
        <taxon>Nematocera</taxon>
        <taxon>Culicoidea</taxon>
        <taxon>Culicidae</taxon>
        <taxon>Anophelinae</taxon>
        <taxon>Anopheles</taxon>
    </lineage>
</organism>
<feature type="compositionally biased region" description="Polar residues" evidence="1">
    <location>
        <begin position="13"/>
        <end position="24"/>
    </location>
</feature>
<dbReference type="VEuPathDB" id="VectorBase:ASIC009731"/>
<accession>A0A084VV91</accession>
<reference evidence="2 4" key="1">
    <citation type="journal article" date="2014" name="BMC Genomics">
        <title>Genome sequence of Anopheles sinensis provides insight into genetics basis of mosquito competence for malaria parasites.</title>
        <authorList>
            <person name="Zhou D."/>
            <person name="Zhang D."/>
            <person name="Ding G."/>
            <person name="Shi L."/>
            <person name="Hou Q."/>
            <person name="Ye Y."/>
            <person name="Xu Y."/>
            <person name="Zhou H."/>
            <person name="Xiong C."/>
            <person name="Li S."/>
            <person name="Yu J."/>
            <person name="Hong S."/>
            <person name="Yu X."/>
            <person name="Zou P."/>
            <person name="Chen C."/>
            <person name="Chang X."/>
            <person name="Wang W."/>
            <person name="Lv Y."/>
            <person name="Sun Y."/>
            <person name="Ma L."/>
            <person name="Shen B."/>
            <person name="Zhu C."/>
        </authorList>
    </citation>
    <scope>NUCLEOTIDE SEQUENCE [LARGE SCALE GENOMIC DNA]</scope>
</reference>
<feature type="region of interest" description="Disordered" evidence="1">
    <location>
        <begin position="1"/>
        <end position="51"/>
    </location>
</feature>
<name>A0A084VV91_ANOSI</name>
<dbReference type="Proteomes" id="UP000030765">
    <property type="component" value="Unassembled WGS sequence"/>
</dbReference>
<evidence type="ECO:0000256" key="1">
    <source>
        <dbReference type="SAM" id="MobiDB-lite"/>
    </source>
</evidence>
<dbReference type="AlphaFoldDB" id="A0A084VV91"/>
<dbReference type="EMBL" id="ATLV01017163">
    <property type="status" value="NOT_ANNOTATED_CDS"/>
    <property type="molecule type" value="Genomic_DNA"/>
</dbReference>
<reference evidence="3" key="2">
    <citation type="submission" date="2020-05" db="UniProtKB">
        <authorList>
            <consortium name="EnsemblMetazoa"/>
        </authorList>
    </citation>
    <scope>IDENTIFICATION</scope>
</reference>
<protein>
    <submittedName>
        <fullName evidence="2 3">Cobyrinic acid ac-diamide synthase</fullName>
    </submittedName>
</protein>